<accession>A0ABU5GYW9</accession>
<keyword evidence="2" id="KW-0732">Signal</keyword>
<dbReference type="SMART" id="SM00327">
    <property type="entry name" value="VWA"/>
    <property type="match status" value="1"/>
</dbReference>
<protein>
    <submittedName>
        <fullName evidence="4">VWA domain-containing protein</fullName>
    </submittedName>
</protein>
<feature type="signal peptide" evidence="2">
    <location>
        <begin position="1"/>
        <end position="20"/>
    </location>
</feature>
<feature type="domain" description="VWFA" evidence="3">
    <location>
        <begin position="96"/>
        <end position="275"/>
    </location>
</feature>
<proteinExistence type="predicted"/>
<dbReference type="InterPro" id="IPR002035">
    <property type="entry name" value="VWF_A"/>
</dbReference>
<evidence type="ECO:0000256" key="1">
    <source>
        <dbReference type="SAM" id="MobiDB-lite"/>
    </source>
</evidence>
<feature type="chain" id="PRO_5047101896" evidence="2">
    <location>
        <begin position="21"/>
        <end position="470"/>
    </location>
</feature>
<dbReference type="PANTHER" id="PTHR10579:SF43">
    <property type="entry name" value="ZINC FINGER (C3HC4-TYPE RING FINGER) FAMILY PROTEIN"/>
    <property type="match status" value="1"/>
</dbReference>
<dbReference type="InterPro" id="IPR036465">
    <property type="entry name" value="vWFA_dom_sf"/>
</dbReference>
<dbReference type="PROSITE" id="PS50234">
    <property type="entry name" value="VWFA"/>
    <property type="match status" value="1"/>
</dbReference>
<organism evidence="4 5">
    <name type="scientific">Hyalangium rubrum</name>
    <dbReference type="NCBI Taxonomy" id="3103134"/>
    <lineage>
        <taxon>Bacteria</taxon>
        <taxon>Pseudomonadati</taxon>
        <taxon>Myxococcota</taxon>
        <taxon>Myxococcia</taxon>
        <taxon>Myxococcales</taxon>
        <taxon>Cystobacterineae</taxon>
        <taxon>Archangiaceae</taxon>
        <taxon>Hyalangium</taxon>
    </lineage>
</organism>
<keyword evidence="5" id="KW-1185">Reference proteome</keyword>
<feature type="region of interest" description="Disordered" evidence="1">
    <location>
        <begin position="439"/>
        <end position="470"/>
    </location>
</feature>
<dbReference type="Gene3D" id="3.40.50.410">
    <property type="entry name" value="von Willebrand factor, type A domain"/>
    <property type="match status" value="1"/>
</dbReference>
<evidence type="ECO:0000259" key="3">
    <source>
        <dbReference type="PROSITE" id="PS50234"/>
    </source>
</evidence>
<sequence>MNRTTLLLSAAGLLALTALALGLPKPPPVTDTTHTVAQPDEQAATRVLPVVTSGAGALTLEGKLSGEWVQSGPSEAFAVLEMKAHHAQERRRVPVNMALVIDRSGSMRGQKLDDAKRAAREFVLRVTEGDRLALVHYGTNVTTYPSTLMNEEERQRMLQFVDAIEDDGSTNMSGGLEAAAQQLRPYVGQFRVSRAILLSDGQPTAGVVREEELTALARTLRTGGIAVSALGVGEDFNENLMQGIAEQGGGFTGFLNSSQLAEVFNRELEQATGTVARGVEARLELPPQVVQAEVMGANTIREGRIVRVPLYDMAGGQSARMVVKLTLDTQPSEQALELLSASVHYIDVEKDRPAEARVALLARSTEDAAVVRANLDKDVRVHAVRALGTQQMRAAAEEMKRGNRAAALGFMDNARTLFGTSPSALAGDIADLDQTRAAYENAQSEGEQKQNARQLQRKTMKSFGYNNSYE</sequence>
<dbReference type="SUPFAM" id="SSF53300">
    <property type="entry name" value="vWA-like"/>
    <property type="match status" value="1"/>
</dbReference>
<comment type="caution">
    <text evidence="4">The sequence shown here is derived from an EMBL/GenBank/DDBJ whole genome shotgun (WGS) entry which is preliminary data.</text>
</comment>
<evidence type="ECO:0000313" key="5">
    <source>
        <dbReference type="Proteomes" id="UP001291309"/>
    </source>
</evidence>
<dbReference type="Pfam" id="PF00092">
    <property type="entry name" value="VWA"/>
    <property type="match status" value="1"/>
</dbReference>
<dbReference type="InterPro" id="IPR051266">
    <property type="entry name" value="CLCR"/>
</dbReference>
<dbReference type="PANTHER" id="PTHR10579">
    <property type="entry name" value="CALCIUM-ACTIVATED CHLORIDE CHANNEL REGULATOR"/>
    <property type="match status" value="1"/>
</dbReference>
<dbReference type="Proteomes" id="UP001291309">
    <property type="component" value="Unassembled WGS sequence"/>
</dbReference>
<feature type="compositionally biased region" description="Polar residues" evidence="1">
    <location>
        <begin position="441"/>
        <end position="454"/>
    </location>
</feature>
<gene>
    <name evidence="4" type="ORF">SYV04_08315</name>
</gene>
<reference evidence="4 5" key="1">
    <citation type="submission" date="2023-12" db="EMBL/GenBank/DDBJ databases">
        <title>the genome sequence of Hyalangium sp. s54d21.</title>
        <authorList>
            <person name="Zhang X."/>
        </authorList>
    </citation>
    <scope>NUCLEOTIDE SEQUENCE [LARGE SCALE GENOMIC DNA]</scope>
    <source>
        <strain evidence="5">s54d21</strain>
    </source>
</reference>
<evidence type="ECO:0000256" key="2">
    <source>
        <dbReference type="SAM" id="SignalP"/>
    </source>
</evidence>
<evidence type="ECO:0000313" key="4">
    <source>
        <dbReference type="EMBL" id="MDY7226385.1"/>
    </source>
</evidence>
<name>A0ABU5GYW9_9BACT</name>
<dbReference type="EMBL" id="JAXIVS010000002">
    <property type="protein sequence ID" value="MDY7226385.1"/>
    <property type="molecule type" value="Genomic_DNA"/>
</dbReference>
<dbReference type="RefSeq" id="WP_321545104.1">
    <property type="nucleotide sequence ID" value="NZ_JAXIVS010000002.1"/>
</dbReference>